<dbReference type="EMBL" id="CP001848">
    <property type="protein sequence ID" value="ADB16878.1"/>
    <property type="molecule type" value="Genomic_DNA"/>
</dbReference>
<evidence type="ECO:0000313" key="3">
    <source>
        <dbReference type="EMBL" id="ADB16878.1"/>
    </source>
</evidence>
<dbReference type="GO" id="GO:0008962">
    <property type="term" value="F:phosphatidylglycerophosphatase activity"/>
    <property type="evidence" value="ECO:0007669"/>
    <property type="project" value="InterPro"/>
</dbReference>
<dbReference type="Proteomes" id="UP000001887">
    <property type="component" value="Chromosome"/>
</dbReference>
<dbReference type="InterPro" id="IPR026037">
    <property type="entry name" value="PgpA"/>
</dbReference>
<dbReference type="eggNOG" id="COG1267">
    <property type="taxonomic scope" value="Bacteria"/>
</dbReference>
<sequence precursor="true">MRPPLTLRDKCLWWLATCFGLGCSPFFPGTCGALLAIPIYLATVWIFPSEPAQTIAIGVSLLFWTIVTIVLGGWAEKYWSRKDSQVFVTDEVVGLLATVFLFHLTGAPWTTLAWAFPLTRVIDIAKIPPAKQLEYLPQGWGVVADDLMGSVYTALLLHLIFYLAPSWFGA</sequence>
<feature type="domain" description="YutG/PgpA" evidence="2">
    <location>
        <begin position="14"/>
        <end position="160"/>
    </location>
</feature>
<dbReference type="PROSITE" id="PS51257">
    <property type="entry name" value="PROKAR_LIPOPROTEIN"/>
    <property type="match status" value="1"/>
</dbReference>
<keyword evidence="1" id="KW-0472">Membrane</keyword>
<feature type="transmembrane region" description="Helical" evidence="1">
    <location>
        <begin position="12"/>
        <end position="41"/>
    </location>
</feature>
<evidence type="ECO:0000256" key="1">
    <source>
        <dbReference type="SAM" id="Phobius"/>
    </source>
</evidence>
<dbReference type="HOGENOM" id="CLU_103734_1_2_0"/>
<dbReference type="InterPro" id="IPR036681">
    <property type="entry name" value="PgpA-like_sf"/>
</dbReference>
<dbReference type="AlphaFoldDB" id="D2R2N8"/>
<gene>
    <name evidence="3" type="ordered locus">Psta_2207</name>
</gene>
<proteinExistence type="predicted"/>
<evidence type="ECO:0000259" key="2">
    <source>
        <dbReference type="Pfam" id="PF04608"/>
    </source>
</evidence>
<dbReference type="Pfam" id="PF04608">
    <property type="entry name" value="PgpA"/>
    <property type="match status" value="1"/>
</dbReference>
<name>D2R2N8_PIRSD</name>
<evidence type="ECO:0000313" key="4">
    <source>
        <dbReference type="Proteomes" id="UP000001887"/>
    </source>
</evidence>
<dbReference type="SUPFAM" id="SSF101307">
    <property type="entry name" value="YutG-like"/>
    <property type="match status" value="1"/>
</dbReference>
<keyword evidence="1" id="KW-1133">Transmembrane helix</keyword>
<dbReference type="InterPro" id="IPR007686">
    <property type="entry name" value="YutG/PgpA"/>
</dbReference>
<dbReference type="STRING" id="530564.Psta_2207"/>
<keyword evidence="1" id="KW-0812">Transmembrane</keyword>
<feature type="transmembrane region" description="Helical" evidence="1">
    <location>
        <begin position="53"/>
        <end position="74"/>
    </location>
</feature>
<feature type="transmembrane region" description="Helical" evidence="1">
    <location>
        <begin position="147"/>
        <end position="168"/>
    </location>
</feature>
<dbReference type="KEGG" id="psl:Psta_2207"/>
<dbReference type="PANTHER" id="PTHR36305:SF1">
    <property type="entry name" value="PHOSPHATIDYLGLYCEROPHOSPHATASE A"/>
    <property type="match status" value="1"/>
</dbReference>
<keyword evidence="4" id="KW-1185">Reference proteome</keyword>
<dbReference type="PANTHER" id="PTHR36305">
    <property type="entry name" value="PHOSPHATIDYLGLYCEROPHOSPHATASE A"/>
    <property type="match status" value="1"/>
</dbReference>
<protein>
    <submittedName>
        <fullName evidence="3">Phosphatidylglycerophosphatase A</fullName>
    </submittedName>
</protein>
<dbReference type="GO" id="GO:0006629">
    <property type="term" value="P:lipid metabolic process"/>
    <property type="evidence" value="ECO:0007669"/>
    <property type="project" value="InterPro"/>
</dbReference>
<dbReference type="CDD" id="cd06971">
    <property type="entry name" value="PgpA"/>
    <property type="match status" value="1"/>
</dbReference>
<dbReference type="PIRSF" id="PIRSF006162">
    <property type="entry name" value="PgpA"/>
    <property type="match status" value="1"/>
</dbReference>
<organism evidence="3 4">
    <name type="scientific">Pirellula staleyi (strain ATCC 27377 / DSM 6068 / ICPB 4128)</name>
    <name type="common">Pirella staleyi</name>
    <dbReference type="NCBI Taxonomy" id="530564"/>
    <lineage>
        <taxon>Bacteria</taxon>
        <taxon>Pseudomonadati</taxon>
        <taxon>Planctomycetota</taxon>
        <taxon>Planctomycetia</taxon>
        <taxon>Pirellulales</taxon>
        <taxon>Pirellulaceae</taxon>
        <taxon>Pirellula</taxon>
    </lineage>
</organism>
<accession>D2R2N8</accession>
<reference evidence="3 4" key="1">
    <citation type="journal article" date="2009" name="Stand. Genomic Sci.">
        <title>Complete genome sequence of Pirellula staleyi type strain (ATCC 27377).</title>
        <authorList>
            <person name="Clum A."/>
            <person name="Tindall B.J."/>
            <person name="Sikorski J."/>
            <person name="Ivanova N."/>
            <person name="Mavrommatis K."/>
            <person name="Lucas S."/>
            <person name="Glavina del Rio T."/>
            <person name="Nolan M."/>
            <person name="Chen F."/>
            <person name="Tice H."/>
            <person name="Pitluck S."/>
            <person name="Cheng J.F."/>
            <person name="Chertkov O."/>
            <person name="Brettin T."/>
            <person name="Han C."/>
            <person name="Detter J.C."/>
            <person name="Kuske C."/>
            <person name="Bruce D."/>
            <person name="Goodwin L."/>
            <person name="Ovchinikova G."/>
            <person name="Pati A."/>
            <person name="Mikhailova N."/>
            <person name="Chen A."/>
            <person name="Palaniappan K."/>
            <person name="Land M."/>
            <person name="Hauser L."/>
            <person name="Chang Y.J."/>
            <person name="Jeffries C.D."/>
            <person name="Chain P."/>
            <person name="Rohde M."/>
            <person name="Goker M."/>
            <person name="Bristow J."/>
            <person name="Eisen J.A."/>
            <person name="Markowitz V."/>
            <person name="Hugenholtz P."/>
            <person name="Kyrpides N.C."/>
            <person name="Klenk H.P."/>
            <person name="Lapidus A."/>
        </authorList>
    </citation>
    <scope>NUCLEOTIDE SEQUENCE [LARGE SCALE GENOMIC DNA]</scope>
    <source>
        <strain evidence="4">ATCC 27377 / DSM 6068 / ICPB 4128</strain>
    </source>
</reference>
<dbReference type="OrthoDB" id="9804091at2"/>